<sequence length="134" mass="15026">MVEWRRSGDGLSTGQPPSFKTNVNRQKTKRWVNAKSYSYDGDDWGDDDGYENEEPAAPPVTIPDEAEQPSPLENQNNEQNNQDEIPAQQSTAHGMAPTPLQFIRPADIYKRCNASRHCFKSTCICRKSRAAATP</sequence>
<feature type="compositionally biased region" description="Acidic residues" evidence="1">
    <location>
        <begin position="40"/>
        <end position="54"/>
    </location>
</feature>
<protein>
    <submittedName>
        <fullName evidence="2">Uncharacterized protein</fullName>
    </submittedName>
</protein>
<dbReference type="Proteomes" id="UP000002624">
    <property type="component" value="Unassembled WGS sequence"/>
</dbReference>
<dbReference type="AlphaFoldDB" id="C6HBU6"/>
<organism evidence="2 3">
    <name type="scientific">Ajellomyces capsulatus (strain H143)</name>
    <name type="common">Darling's disease fungus</name>
    <name type="synonym">Histoplasma capsulatum</name>
    <dbReference type="NCBI Taxonomy" id="544712"/>
    <lineage>
        <taxon>Eukaryota</taxon>
        <taxon>Fungi</taxon>
        <taxon>Dikarya</taxon>
        <taxon>Ascomycota</taxon>
        <taxon>Pezizomycotina</taxon>
        <taxon>Eurotiomycetes</taxon>
        <taxon>Eurotiomycetidae</taxon>
        <taxon>Onygenales</taxon>
        <taxon>Ajellomycetaceae</taxon>
        <taxon>Histoplasma</taxon>
    </lineage>
</organism>
<evidence type="ECO:0000313" key="3">
    <source>
        <dbReference type="Proteomes" id="UP000002624"/>
    </source>
</evidence>
<reference evidence="3" key="1">
    <citation type="submission" date="2009-05" db="EMBL/GenBank/DDBJ databases">
        <title>The genome sequence of Ajellomyces capsulatus strain H143.</title>
        <authorList>
            <person name="Champion M."/>
            <person name="Cuomo C.A."/>
            <person name="Ma L.-J."/>
            <person name="Henn M.R."/>
            <person name="Sil A."/>
            <person name="Goldman B."/>
            <person name="Young S.K."/>
            <person name="Kodira C.D."/>
            <person name="Zeng Q."/>
            <person name="Koehrsen M."/>
            <person name="Alvarado L."/>
            <person name="Berlin A.M."/>
            <person name="Borenstein D."/>
            <person name="Chen Z."/>
            <person name="Engels R."/>
            <person name="Freedman E."/>
            <person name="Gellesch M."/>
            <person name="Goldberg J."/>
            <person name="Griggs A."/>
            <person name="Gujja S."/>
            <person name="Heiman D.I."/>
            <person name="Hepburn T.A."/>
            <person name="Howarth C."/>
            <person name="Jen D."/>
            <person name="Larson L."/>
            <person name="Lewis B."/>
            <person name="Mehta T."/>
            <person name="Park D."/>
            <person name="Pearson M."/>
            <person name="Roberts A."/>
            <person name="Saif S."/>
            <person name="Shea T.D."/>
            <person name="Shenoy N."/>
            <person name="Sisk P."/>
            <person name="Stolte C."/>
            <person name="Sykes S."/>
            <person name="Walk T."/>
            <person name="White J."/>
            <person name="Yandava C."/>
            <person name="Klein B."/>
            <person name="McEwen J.G."/>
            <person name="Puccia R."/>
            <person name="Goldman G.H."/>
            <person name="Felipe M.S."/>
            <person name="Nino-Vega G."/>
            <person name="San-Blas G."/>
            <person name="Taylor J.W."/>
            <person name="Mendoza L."/>
            <person name="Galagan J.E."/>
            <person name="Nusbaum C."/>
            <person name="Birren B.W."/>
        </authorList>
    </citation>
    <scope>NUCLEOTIDE SEQUENCE [LARGE SCALE GENOMIC DNA]</scope>
    <source>
        <strain evidence="3">H143</strain>
    </source>
</reference>
<proteinExistence type="predicted"/>
<gene>
    <name evidence="2" type="ORF">HCDG_03495</name>
</gene>
<feature type="compositionally biased region" description="Low complexity" evidence="1">
    <location>
        <begin position="73"/>
        <end position="84"/>
    </location>
</feature>
<evidence type="ECO:0000256" key="1">
    <source>
        <dbReference type="SAM" id="MobiDB-lite"/>
    </source>
</evidence>
<name>C6HBU6_AJECH</name>
<feature type="compositionally biased region" description="Polar residues" evidence="1">
    <location>
        <begin position="10"/>
        <end position="25"/>
    </location>
</feature>
<feature type="region of interest" description="Disordered" evidence="1">
    <location>
        <begin position="1"/>
        <end position="99"/>
    </location>
</feature>
<evidence type="ECO:0000313" key="2">
    <source>
        <dbReference type="EMBL" id="EER42036.1"/>
    </source>
</evidence>
<dbReference type="VEuPathDB" id="FungiDB:HCDG_03495"/>
<accession>C6HBU6</accession>
<dbReference type="HOGENOM" id="CLU_1895596_0_0_1"/>
<dbReference type="STRING" id="544712.C6HBU6"/>
<dbReference type="EMBL" id="GG692422">
    <property type="protein sequence ID" value="EER42036.1"/>
    <property type="molecule type" value="Genomic_DNA"/>
</dbReference>